<comment type="caution">
    <text evidence="2">The sequence shown here is derived from an EMBL/GenBank/DDBJ whole genome shotgun (WGS) entry which is preliminary data.</text>
</comment>
<dbReference type="Proteomes" id="UP001301388">
    <property type="component" value="Unassembled WGS sequence"/>
</dbReference>
<dbReference type="PANTHER" id="PTHR33352">
    <property type="entry name" value="SLR1095 PROTEIN"/>
    <property type="match status" value="1"/>
</dbReference>
<evidence type="ECO:0000313" key="2">
    <source>
        <dbReference type="EMBL" id="MEA5476214.1"/>
    </source>
</evidence>
<sequence length="232" mass="27051">MVLLNVNPPSVSENIVNGDIDASISKDIKLLPIEIESDEPELESDLHREQINLLVRLLKYYWRDRQDVYVTGNLTVYYNPDKLTNRDFRGPDVFVVMDVEKRDRKSWVLWNEGNKYPNLVIELLSDSTAKVDRSTKKLLYQDLWRLPNYFWFDPDSLEFAGFKLVDGKYEAIAPNESGYLWSDQLELYLGIYEKQLRWFTADGELIPTAEERADKLEAILRSQGLDPDQLPA</sequence>
<dbReference type="Gene3D" id="3.90.1570.10">
    <property type="entry name" value="tt1808, chain A"/>
    <property type="match status" value="1"/>
</dbReference>
<dbReference type="CDD" id="cd06260">
    <property type="entry name" value="DUF820-like"/>
    <property type="match status" value="1"/>
</dbReference>
<name>A0ABU5TD66_9CYAN</name>
<protein>
    <submittedName>
        <fullName evidence="2">Uma2 family endonuclease</fullName>
    </submittedName>
</protein>
<gene>
    <name evidence="2" type="ORF">VB774_01150</name>
</gene>
<dbReference type="Pfam" id="PF05685">
    <property type="entry name" value="Uma2"/>
    <property type="match status" value="1"/>
</dbReference>
<dbReference type="PANTHER" id="PTHR33352:SF3">
    <property type="entry name" value="SLR1612 PROTEIN"/>
    <property type="match status" value="1"/>
</dbReference>
<feature type="domain" description="Putative restriction endonuclease" evidence="1">
    <location>
        <begin position="44"/>
        <end position="185"/>
    </location>
</feature>
<dbReference type="EMBL" id="JAYGIE010000003">
    <property type="protein sequence ID" value="MEA5476214.1"/>
    <property type="molecule type" value="Genomic_DNA"/>
</dbReference>
<keyword evidence="2" id="KW-0540">Nuclease</keyword>
<dbReference type="RefSeq" id="WP_323259160.1">
    <property type="nucleotide sequence ID" value="NZ_JAYGIE010000003.1"/>
</dbReference>
<keyword evidence="2" id="KW-0255">Endonuclease</keyword>
<proteinExistence type="predicted"/>
<organism evidence="2 3">
    <name type="scientific">Pseudanabaena galeata UHCC 0370</name>
    <dbReference type="NCBI Taxonomy" id="3110310"/>
    <lineage>
        <taxon>Bacteria</taxon>
        <taxon>Bacillati</taxon>
        <taxon>Cyanobacteriota</taxon>
        <taxon>Cyanophyceae</taxon>
        <taxon>Pseudanabaenales</taxon>
        <taxon>Pseudanabaenaceae</taxon>
        <taxon>Pseudanabaena</taxon>
    </lineage>
</organism>
<dbReference type="InterPro" id="IPR012296">
    <property type="entry name" value="Nuclease_put_TT1808"/>
</dbReference>
<reference evidence="2 3" key="1">
    <citation type="submission" date="2023-12" db="EMBL/GenBank/DDBJ databases">
        <title>Baltic Sea Cyanobacteria.</title>
        <authorList>
            <person name="Delbaje E."/>
            <person name="Fewer D.P."/>
            <person name="Shishido T.K."/>
        </authorList>
    </citation>
    <scope>NUCLEOTIDE SEQUENCE [LARGE SCALE GENOMIC DNA]</scope>
    <source>
        <strain evidence="2 3">UHCC 0370</strain>
    </source>
</reference>
<keyword evidence="2" id="KW-0378">Hydrolase</keyword>
<accession>A0ABU5TD66</accession>
<evidence type="ECO:0000259" key="1">
    <source>
        <dbReference type="Pfam" id="PF05685"/>
    </source>
</evidence>
<evidence type="ECO:0000313" key="3">
    <source>
        <dbReference type="Proteomes" id="UP001301388"/>
    </source>
</evidence>
<dbReference type="SUPFAM" id="SSF52980">
    <property type="entry name" value="Restriction endonuclease-like"/>
    <property type="match status" value="1"/>
</dbReference>
<dbReference type="InterPro" id="IPR008538">
    <property type="entry name" value="Uma2"/>
</dbReference>
<keyword evidence="3" id="KW-1185">Reference proteome</keyword>
<dbReference type="InterPro" id="IPR011335">
    <property type="entry name" value="Restrct_endonuc-II-like"/>
</dbReference>
<dbReference type="GO" id="GO:0004519">
    <property type="term" value="F:endonuclease activity"/>
    <property type="evidence" value="ECO:0007669"/>
    <property type="project" value="UniProtKB-KW"/>
</dbReference>